<accession>A0AAN6N3B8</accession>
<keyword evidence="5" id="KW-0378">Hydrolase</keyword>
<dbReference type="EMBL" id="MU853854">
    <property type="protein sequence ID" value="KAK3937453.1"/>
    <property type="molecule type" value="Genomic_DNA"/>
</dbReference>
<dbReference type="PANTHER" id="PTHR31290">
    <property type="entry name" value="UV-DAMAGE ENDONUCLEASE"/>
    <property type="match status" value="1"/>
</dbReference>
<proteinExistence type="predicted"/>
<feature type="compositionally biased region" description="Basic residues" evidence="8">
    <location>
        <begin position="639"/>
        <end position="652"/>
    </location>
</feature>
<dbReference type="GO" id="GO:0006289">
    <property type="term" value="P:nucleotide-excision repair"/>
    <property type="evidence" value="ECO:0007669"/>
    <property type="project" value="InterPro"/>
</dbReference>
<dbReference type="NCBIfam" id="TIGR00629">
    <property type="entry name" value="uvde"/>
    <property type="match status" value="1"/>
</dbReference>
<organism evidence="9 10">
    <name type="scientific">Diplogelasinospora grovesii</name>
    <dbReference type="NCBI Taxonomy" id="303347"/>
    <lineage>
        <taxon>Eukaryota</taxon>
        <taxon>Fungi</taxon>
        <taxon>Dikarya</taxon>
        <taxon>Ascomycota</taxon>
        <taxon>Pezizomycotina</taxon>
        <taxon>Sordariomycetes</taxon>
        <taxon>Sordariomycetidae</taxon>
        <taxon>Sordariales</taxon>
        <taxon>Diplogelasinosporaceae</taxon>
        <taxon>Diplogelasinospora</taxon>
    </lineage>
</organism>
<name>A0AAN6N3B8_9PEZI</name>
<dbReference type="SUPFAM" id="SSF51658">
    <property type="entry name" value="Xylose isomerase-like"/>
    <property type="match status" value="1"/>
</dbReference>
<feature type="region of interest" description="Disordered" evidence="8">
    <location>
        <begin position="191"/>
        <end position="240"/>
    </location>
</feature>
<comment type="caution">
    <text evidence="9">The sequence shown here is derived from an EMBL/GenBank/DDBJ whole genome shotgun (WGS) entry which is preliminary data.</text>
</comment>
<dbReference type="GO" id="GO:0043504">
    <property type="term" value="P:mitochondrial DNA repair"/>
    <property type="evidence" value="ECO:0007669"/>
    <property type="project" value="TreeGrafter"/>
</dbReference>
<feature type="compositionally biased region" description="Acidic residues" evidence="8">
    <location>
        <begin position="656"/>
        <end position="672"/>
    </location>
</feature>
<sequence length="722" mass="80276">MCLTLKHLAGTIRPTSLSPLRCSTGARPRSVCSPLQSARGSFVTAPLIRPSTSSAALSRTAAPTTAPTASAAMAPKRKTTPADKKETASDETLTPQEAAAQVRRSSRRINTRNQPPVHPLEEADMSKEGRIMGVRTADGDETPGDMDVEDGKALAKESMQQAIEGLARMERQLKRATKRQKLQVEESTFWIPREPPAGHPFNPAIPRKSKAEEAAEPSKDGRLRTPDKQTAKSDDEDGSIFDVETEAMDLPEEGLEAPERGAARPPAVHSSYLPLPWKGRLGYACLNTYLRSAKPPVFSSRTCRMASIIDHRCPLQDPTQPEHHTKNRPDKSQEPAKELALRFVQQLGLANAGDMVKMLRWNDKYGIRFMRLSSDMFPFASHPEHGYKLAPFASEVLAEAGKVAAGLGHRLTTHPGQFTQLGSPRKEVVTAAVRDLEYHDELLSLLRLPDQQDRDAVMILHMGGVFGDKSATLDRFRENYAKLSDSIKARLVLENDDVAWSVHDLLPICEELNIPLVLDYHHHNIIFDSDKCREGTLDISQPEISERIAATWKRKGIKQKMHYSEPCAGAVTPRDRRKHSPRVATLPPCPPDTDLMIEAKDKEQAVFELMRTFKLPGFERINDMIPFERDDESRPAPKTPKKKKAGALRRKRALDEDPVDLDDADAGADDQESVPKAKEVSAQDFAMGGPLNRVYWPPGREEWLKPPKRSLKQGVVNEDDVV</sequence>
<evidence type="ECO:0000313" key="10">
    <source>
        <dbReference type="Proteomes" id="UP001303473"/>
    </source>
</evidence>
<dbReference type="Pfam" id="PF03851">
    <property type="entry name" value="UvdE"/>
    <property type="match status" value="1"/>
</dbReference>
<protein>
    <submittedName>
        <fullName evidence="9">UV-damage endonuclease</fullName>
    </submittedName>
</protein>
<keyword evidence="2 9" id="KW-0255">Endonuclease</keyword>
<keyword evidence="4" id="KW-0228">DNA excision</keyword>
<evidence type="ECO:0000256" key="2">
    <source>
        <dbReference type="ARBA" id="ARBA00022759"/>
    </source>
</evidence>
<gene>
    <name evidence="9" type="ORF">QBC46DRAFT_392686</name>
</gene>
<dbReference type="InterPro" id="IPR036237">
    <property type="entry name" value="Xyl_isomerase-like_sf"/>
</dbReference>
<dbReference type="AlphaFoldDB" id="A0AAN6N3B8"/>
<evidence type="ECO:0000256" key="6">
    <source>
        <dbReference type="ARBA" id="ARBA00023204"/>
    </source>
</evidence>
<dbReference type="Proteomes" id="UP001303473">
    <property type="component" value="Unassembled WGS sequence"/>
</dbReference>
<dbReference type="GO" id="GO:0005739">
    <property type="term" value="C:mitochondrion"/>
    <property type="evidence" value="ECO:0007669"/>
    <property type="project" value="TreeGrafter"/>
</dbReference>
<evidence type="ECO:0000256" key="7">
    <source>
        <dbReference type="SAM" id="Coils"/>
    </source>
</evidence>
<dbReference type="GO" id="GO:0009411">
    <property type="term" value="P:response to UV"/>
    <property type="evidence" value="ECO:0007669"/>
    <property type="project" value="InterPro"/>
</dbReference>
<evidence type="ECO:0000256" key="5">
    <source>
        <dbReference type="ARBA" id="ARBA00022801"/>
    </source>
</evidence>
<reference evidence="10" key="1">
    <citation type="journal article" date="2023" name="Mol. Phylogenet. Evol.">
        <title>Genome-scale phylogeny and comparative genomics of the fungal order Sordariales.</title>
        <authorList>
            <person name="Hensen N."/>
            <person name="Bonometti L."/>
            <person name="Westerberg I."/>
            <person name="Brannstrom I.O."/>
            <person name="Guillou S."/>
            <person name="Cros-Aarteil S."/>
            <person name="Calhoun S."/>
            <person name="Haridas S."/>
            <person name="Kuo A."/>
            <person name="Mondo S."/>
            <person name="Pangilinan J."/>
            <person name="Riley R."/>
            <person name="LaButti K."/>
            <person name="Andreopoulos B."/>
            <person name="Lipzen A."/>
            <person name="Chen C."/>
            <person name="Yan M."/>
            <person name="Daum C."/>
            <person name="Ng V."/>
            <person name="Clum A."/>
            <person name="Steindorff A."/>
            <person name="Ohm R.A."/>
            <person name="Martin F."/>
            <person name="Silar P."/>
            <person name="Natvig D.O."/>
            <person name="Lalanne C."/>
            <person name="Gautier V."/>
            <person name="Ament-Velasquez S.L."/>
            <person name="Kruys A."/>
            <person name="Hutchinson M.I."/>
            <person name="Powell A.J."/>
            <person name="Barry K."/>
            <person name="Miller A.N."/>
            <person name="Grigoriev I.V."/>
            <person name="Debuchy R."/>
            <person name="Gladieux P."/>
            <person name="Hiltunen Thoren M."/>
            <person name="Johannesson H."/>
        </authorList>
    </citation>
    <scope>NUCLEOTIDE SEQUENCE [LARGE SCALE GENOMIC DNA]</scope>
    <source>
        <strain evidence="10">CBS 340.73</strain>
    </source>
</reference>
<evidence type="ECO:0000313" key="9">
    <source>
        <dbReference type="EMBL" id="KAK3937453.1"/>
    </source>
</evidence>
<dbReference type="Gene3D" id="3.20.20.150">
    <property type="entry name" value="Divalent-metal-dependent TIM barrel enzymes"/>
    <property type="match status" value="1"/>
</dbReference>
<feature type="compositionally biased region" description="Low complexity" evidence="8">
    <location>
        <begin position="52"/>
        <end position="74"/>
    </location>
</feature>
<keyword evidence="10" id="KW-1185">Reference proteome</keyword>
<keyword evidence="7" id="KW-0175">Coiled coil</keyword>
<feature type="compositionally biased region" description="Basic and acidic residues" evidence="8">
    <location>
        <begin position="209"/>
        <end position="233"/>
    </location>
</feature>
<feature type="region of interest" description="Disordered" evidence="8">
    <location>
        <begin position="314"/>
        <end position="335"/>
    </location>
</feature>
<evidence type="ECO:0000256" key="3">
    <source>
        <dbReference type="ARBA" id="ARBA00022763"/>
    </source>
</evidence>
<keyword evidence="3" id="KW-0227">DNA damage</keyword>
<evidence type="ECO:0000256" key="4">
    <source>
        <dbReference type="ARBA" id="ARBA00022769"/>
    </source>
</evidence>
<evidence type="ECO:0000256" key="1">
    <source>
        <dbReference type="ARBA" id="ARBA00022722"/>
    </source>
</evidence>
<dbReference type="PANTHER" id="PTHR31290:SF5">
    <property type="entry name" value="UV-DAMAGE ENDONUCLEASE"/>
    <property type="match status" value="1"/>
</dbReference>
<dbReference type="GO" id="GO:0005634">
    <property type="term" value="C:nucleus"/>
    <property type="evidence" value="ECO:0007669"/>
    <property type="project" value="TreeGrafter"/>
</dbReference>
<feature type="region of interest" description="Disordered" evidence="8">
    <location>
        <begin position="626"/>
        <end position="722"/>
    </location>
</feature>
<feature type="region of interest" description="Disordered" evidence="8">
    <location>
        <begin position="52"/>
        <end position="120"/>
    </location>
</feature>
<feature type="region of interest" description="Disordered" evidence="8">
    <location>
        <begin position="569"/>
        <end position="594"/>
    </location>
</feature>
<evidence type="ECO:0000256" key="8">
    <source>
        <dbReference type="SAM" id="MobiDB-lite"/>
    </source>
</evidence>
<feature type="coiled-coil region" evidence="7">
    <location>
        <begin position="152"/>
        <end position="186"/>
    </location>
</feature>
<dbReference type="GO" id="GO:0004519">
    <property type="term" value="F:endonuclease activity"/>
    <property type="evidence" value="ECO:0007669"/>
    <property type="project" value="UniProtKB-KW"/>
</dbReference>
<keyword evidence="6" id="KW-0234">DNA repair</keyword>
<dbReference type="InterPro" id="IPR004601">
    <property type="entry name" value="UvdE"/>
</dbReference>
<dbReference type="GO" id="GO:0016787">
    <property type="term" value="F:hydrolase activity"/>
    <property type="evidence" value="ECO:0007669"/>
    <property type="project" value="UniProtKB-KW"/>
</dbReference>
<keyword evidence="1" id="KW-0540">Nuclease</keyword>
<feature type="compositionally biased region" description="Basic and acidic residues" evidence="8">
    <location>
        <begin position="626"/>
        <end position="635"/>
    </location>
</feature>